<evidence type="ECO:0000256" key="1">
    <source>
        <dbReference type="SAM" id="Phobius"/>
    </source>
</evidence>
<organism evidence="2">
    <name type="scientific">Arundo donax</name>
    <name type="common">Giant reed</name>
    <name type="synonym">Donax arundinaceus</name>
    <dbReference type="NCBI Taxonomy" id="35708"/>
    <lineage>
        <taxon>Eukaryota</taxon>
        <taxon>Viridiplantae</taxon>
        <taxon>Streptophyta</taxon>
        <taxon>Embryophyta</taxon>
        <taxon>Tracheophyta</taxon>
        <taxon>Spermatophyta</taxon>
        <taxon>Magnoliopsida</taxon>
        <taxon>Liliopsida</taxon>
        <taxon>Poales</taxon>
        <taxon>Poaceae</taxon>
        <taxon>PACMAD clade</taxon>
        <taxon>Arundinoideae</taxon>
        <taxon>Arundineae</taxon>
        <taxon>Arundo</taxon>
    </lineage>
</organism>
<dbReference type="AlphaFoldDB" id="A0A0A9FXV9"/>
<evidence type="ECO:0000313" key="2">
    <source>
        <dbReference type="EMBL" id="JAE17670.1"/>
    </source>
</evidence>
<keyword evidence="1" id="KW-0472">Membrane</keyword>
<sequence length="51" mass="5960">MPVRSESVGLPSRRFFIYAQTQTKRISILISMCISPLTITFYVLFFDIMKI</sequence>
<accession>A0A0A9FXV9</accession>
<proteinExistence type="predicted"/>
<keyword evidence="1" id="KW-1133">Transmembrane helix</keyword>
<name>A0A0A9FXV9_ARUDO</name>
<keyword evidence="1" id="KW-0812">Transmembrane</keyword>
<dbReference type="EMBL" id="GBRH01180226">
    <property type="protein sequence ID" value="JAE17670.1"/>
    <property type="molecule type" value="Transcribed_RNA"/>
</dbReference>
<feature type="transmembrane region" description="Helical" evidence="1">
    <location>
        <begin position="26"/>
        <end position="46"/>
    </location>
</feature>
<reference evidence="2" key="1">
    <citation type="submission" date="2014-09" db="EMBL/GenBank/DDBJ databases">
        <authorList>
            <person name="Magalhaes I.L.F."/>
            <person name="Oliveira U."/>
            <person name="Santos F.R."/>
            <person name="Vidigal T.H.D.A."/>
            <person name="Brescovit A.D."/>
            <person name="Santos A.J."/>
        </authorList>
    </citation>
    <scope>NUCLEOTIDE SEQUENCE</scope>
    <source>
        <tissue evidence="2">Shoot tissue taken approximately 20 cm above the soil surface</tissue>
    </source>
</reference>
<protein>
    <submittedName>
        <fullName evidence="2">Uncharacterized protein</fullName>
    </submittedName>
</protein>
<reference evidence="2" key="2">
    <citation type="journal article" date="2015" name="Data Brief">
        <title>Shoot transcriptome of the giant reed, Arundo donax.</title>
        <authorList>
            <person name="Barrero R.A."/>
            <person name="Guerrero F.D."/>
            <person name="Moolhuijzen P."/>
            <person name="Goolsby J.A."/>
            <person name="Tidwell J."/>
            <person name="Bellgard S.E."/>
            <person name="Bellgard M.I."/>
        </authorList>
    </citation>
    <scope>NUCLEOTIDE SEQUENCE</scope>
    <source>
        <tissue evidence="2">Shoot tissue taken approximately 20 cm above the soil surface</tissue>
    </source>
</reference>